<evidence type="ECO:0000256" key="4">
    <source>
        <dbReference type="ARBA" id="ARBA00004399"/>
    </source>
</evidence>
<dbReference type="SUPFAM" id="SSF56204">
    <property type="entry name" value="Hect, E3 ligase catalytic domain"/>
    <property type="match status" value="1"/>
</dbReference>
<dbReference type="InterPro" id="IPR032348">
    <property type="entry name" value="HECW_N"/>
</dbReference>
<evidence type="ECO:0000256" key="24">
    <source>
        <dbReference type="ARBA" id="ARBA00047899"/>
    </source>
</evidence>
<evidence type="ECO:0000256" key="8">
    <source>
        <dbReference type="ARBA" id="ARBA00012485"/>
    </source>
</evidence>
<evidence type="ECO:0000259" key="33">
    <source>
        <dbReference type="PROSITE" id="PS50011"/>
    </source>
</evidence>
<evidence type="ECO:0000256" key="20">
    <source>
        <dbReference type="ARBA" id="ARBA00022840"/>
    </source>
</evidence>
<dbReference type="FunFam" id="3.90.1750.10:FF:000004">
    <property type="entry name" value="E3 ubiquitin-protein ligase HECW2 isoform X1"/>
    <property type="match status" value="1"/>
</dbReference>
<keyword evidence="19 30" id="KW-0833">Ubl conjugation pathway</keyword>
<dbReference type="GO" id="GO:0005793">
    <property type="term" value="C:endoplasmic reticulum-Golgi intermediate compartment"/>
    <property type="evidence" value="ECO:0007669"/>
    <property type="project" value="UniProtKB-SubCell"/>
</dbReference>
<keyword evidence="23" id="KW-0539">Nucleus</keyword>
<dbReference type="Gene3D" id="3.30.2160.10">
    <property type="entry name" value="Hect, E3 ligase catalytic domain"/>
    <property type="match status" value="1"/>
</dbReference>
<dbReference type="InterPro" id="IPR000719">
    <property type="entry name" value="Prot_kinase_dom"/>
</dbReference>
<dbReference type="FunFam" id="2.60.40.150:FF:000035">
    <property type="entry name" value="LOW QUALITY PROTEIN: E3 ubiquitin-protein ligase HECW2"/>
    <property type="match status" value="1"/>
</dbReference>
<dbReference type="SUPFAM" id="SSF56112">
    <property type="entry name" value="Protein kinase-like (PK-like)"/>
    <property type="match status" value="1"/>
</dbReference>
<comment type="pathway">
    <text evidence="6">Protein modification; protein ubiquitination.</text>
</comment>
<keyword evidence="17" id="KW-0547">Nucleotide-binding</keyword>
<dbReference type="Proteomes" id="UP000664991">
    <property type="component" value="Unassembled WGS sequence"/>
</dbReference>
<evidence type="ECO:0000256" key="11">
    <source>
        <dbReference type="ARBA" id="ARBA00022490"/>
    </source>
</evidence>
<dbReference type="Pfam" id="PF00168">
    <property type="entry name" value="C2"/>
    <property type="match status" value="1"/>
</dbReference>
<evidence type="ECO:0000256" key="30">
    <source>
        <dbReference type="PROSITE-ProRule" id="PRU00104"/>
    </source>
</evidence>
<dbReference type="PROSITE" id="PS50237">
    <property type="entry name" value="HECT"/>
    <property type="match status" value="1"/>
</dbReference>
<feature type="domain" description="WW" evidence="34">
    <location>
        <begin position="966"/>
        <end position="999"/>
    </location>
</feature>
<feature type="compositionally biased region" description="Low complexity" evidence="31">
    <location>
        <begin position="558"/>
        <end position="574"/>
    </location>
</feature>
<evidence type="ECO:0000256" key="7">
    <source>
        <dbReference type="ARBA" id="ARBA00005490"/>
    </source>
</evidence>
<evidence type="ECO:0000256" key="10">
    <source>
        <dbReference type="ARBA" id="ARBA00022475"/>
    </source>
</evidence>
<dbReference type="UniPathway" id="UPA00143"/>
<feature type="region of interest" description="Disordered" evidence="31">
    <location>
        <begin position="1142"/>
        <end position="1168"/>
    </location>
</feature>
<keyword evidence="22" id="KW-0472">Membrane</keyword>
<dbReference type="GO" id="GO:0006915">
    <property type="term" value="P:apoptotic process"/>
    <property type="evidence" value="ECO:0007669"/>
    <property type="project" value="UniProtKB-KW"/>
</dbReference>
<dbReference type="GO" id="GO:0005524">
    <property type="term" value="F:ATP binding"/>
    <property type="evidence" value="ECO:0007669"/>
    <property type="project" value="UniProtKB-KW"/>
</dbReference>
<dbReference type="PROSITE" id="PS00108">
    <property type="entry name" value="PROTEIN_KINASE_ST"/>
    <property type="match status" value="1"/>
</dbReference>
<keyword evidence="11" id="KW-0963">Cytoplasm</keyword>
<dbReference type="CDD" id="cd00201">
    <property type="entry name" value="WW"/>
    <property type="match status" value="2"/>
</dbReference>
<feature type="compositionally biased region" description="Polar residues" evidence="31">
    <location>
        <begin position="534"/>
        <end position="557"/>
    </location>
</feature>
<evidence type="ECO:0000256" key="28">
    <source>
        <dbReference type="ARBA" id="ARBA00069224"/>
    </source>
</evidence>
<comment type="subunit">
    <text evidence="27">Interacts with CHP1; the interaction induces CHP1 to translocate from the Golgi to the nucleus.</text>
</comment>
<sequence>MRYTLSPENLQSLAAQSSMTENMTLQRANSDTDLVTSESRSSLTASMYEYTLGQAQNLIIFWDIKEEVDPSDWIGLYHIDENSPANFWDSKNRGVTGTQKGQIVWRIEPGPYFMEPEIKICFKYYHGISGALRATTPCITVKNPAVMMGAEGMEGGASGNQHSRKLVSFTLSDLRAVGLKKGMFFNPDPYLKMSIQPGKKSSFPTCAHHGQERRSTIISNTTNPIWHREKYSFFALLTDVLEIEIKDKFAKSRPIIKRFLGKLTIPVQRLLERQAIGDQMLSYNLGRRLPADHVSGYLQFRVEVTSSVHEDASPEAVGTILGVSSVNGDLGSPSDEEDMPGGHHDSPVCSNGPVSEESADGTPKHSLRTSSTLEIDTEELTSTSSRTSPPRGRQDSLNDYLDAIEHNGHSRSGAAACSERSVGASPKLRSSFPTDTRLNAMLHIDSDEEDHEFQQDLGYPSSLEEEGGLIMFSRASRTDDGSLTSQTKPEDNPVETEEASINEAASFEDKPGNLPELAETSLPSGPVPHESENGPESQPSVDQGSTELCGSQEVDQPTSGADTGTSDTSGGSRRAVSETESLDQGSEPSQVSSETEPSDPARTESVSEASTRPEGESDLEGADSSCNESVTTQLSSVETRCSSLESARFPETPAFSSQEEEDGACAAEPASSGPAEGSQDSICTPGSLPVVQVPSGEEEGPGSEPATVPDQEEVGEVWQRRESLEGAAAAAESQPQEEGAARDTPGACEGATAQEEGAIGGCQSNGHQPLRSLPSVRQDVSRYQRVDEALPPNWEARIDSHGRIFYVDHVNRTTTWQRPTAPPAPQVLQRSNSIQQMEQLNRRYQSIRRTMTNERPEENSNAIDGAGEEAEFHQASADFRRESVLPHSTSRSRLTLLLQSPPVKFLISPEFFTVLHSNPSAYRMFTNNTCLKHMITKVRRDTHHFERYQHNRDLVGFLNMFANKQLELPRGWEMKHDHQGKAFFVDHNSRTTTFIDPRLPLQSSRPTSALVHRQHLTRQRSHSAGEVGEDSRHAGPPVLPRPSSTFNTVSRPQYQDMVPVAYNDKIVAFLRQPNIFEILQERQPDLTRNHSLREKIQFIRTEGTPGLVRLSSDADLVMLLSLFEEEIMSYVPPHALLHPSYCQSPRGSPVSSPQNSPGTQRANARAPAPYKRDFEAKLRNFYRKLETKGYGQGPGKLKLIIRRDHLLEDAFNQIMGYSRKDLQRNKLYVTFVGEEGLDYSGPSREFFFLVSRELFNPYYGLFEYSANDTYTVQISPMSAFVDNHHEWFRFSGRILGLALIHQYLLDAFFTRPFYKALLRILCDLSDLEYLDEEFHQSLQWMKDNDIHDILDLTFTVNEEVFGQITERELKPGGANIPVTEKNKKEYIERMVKWRIERGVVQQTESLVRGFYEERMLCHIWVLDSDDDPLGRIWDITTLSNVDRGKFAVVRQCISKSTGQEYAAKFLKKRRRGQDCRAEILHEIAVLELAKSCPHVINLHEVYENTSEIILILEYAAGGEIFNLCLPELAEMVSENDIIRLIKQILEGVHYLHQNNIVHLDLKPQNILLSSIYPLGDIKIVDFGMSRKIGNACELREIMGTPEYLAPEILNYDPITTATDMWNVGVIAYMLLTHTSPFVGEDNQETYLNISQVNVDYSEETFSSVSQLATDFIQSLLVKNPEKRPTAEICLSHSWLQQWDFGNLFHPEETSSSSQSQDHPVRSSEDRTHRPSCNGTCSDREDKENIPEDSSTVSKRFRFDDSLPSPHELVSDLLC</sequence>
<evidence type="ECO:0000256" key="23">
    <source>
        <dbReference type="ARBA" id="ARBA00023242"/>
    </source>
</evidence>
<dbReference type="Gene3D" id="3.90.1750.10">
    <property type="entry name" value="Hect, E3 ligase catalytic domains"/>
    <property type="match status" value="1"/>
</dbReference>
<name>A0A836AN38_SHEEP</name>
<evidence type="ECO:0000313" key="36">
    <source>
        <dbReference type="EMBL" id="KAG5213933.1"/>
    </source>
</evidence>
<evidence type="ECO:0000256" key="1">
    <source>
        <dbReference type="ARBA" id="ARBA00000885"/>
    </source>
</evidence>
<feature type="region of interest" description="Disordered" evidence="31">
    <location>
        <begin position="409"/>
        <end position="433"/>
    </location>
</feature>
<evidence type="ECO:0000256" key="22">
    <source>
        <dbReference type="ARBA" id="ARBA00023136"/>
    </source>
</evidence>
<keyword evidence="14" id="KW-0808">Transferase</keyword>
<dbReference type="Gene3D" id="2.20.70.10">
    <property type="match status" value="2"/>
</dbReference>
<gene>
    <name evidence="36" type="ORF">JEQ12_009719</name>
</gene>
<dbReference type="SMART" id="SM00119">
    <property type="entry name" value="HECTc"/>
    <property type="match status" value="1"/>
</dbReference>
<evidence type="ECO:0000256" key="12">
    <source>
        <dbReference type="ARBA" id="ARBA00022527"/>
    </source>
</evidence>
<dbReference type="InterPro" id="IPR000008">
    <property type="entry name" value="C2_dom"/>
</dbReference>
<dbReference type="InterPro" id="IPR001202">
    <property type="entry name" value="WW_dom"/>
</dbReference>
<evidence type="ECO:0000259" key="35">
    <source>
        <dbReference type="PROSITE" id="PS50237"/>
    </source>
</evidence>
<dbReference type="GO" id="GO:0006511">
    <property type="term" value="P:ubiquitin-dependent protein catabolic process"/>
    <property type="evidence" value="ECO:0007669"/>
    <property type="project" value="TreeGrafter"/>
</dbReference>
<evidence type="ECO:0000256" key="18">
    <source>
        <dbReference type="ARBA" id="ARBA00022777"/>
    </source>
</evidence>
<dbReference type="InterPro" id="IPR036020">
    <property type="entry name" value="WW_dom_sf"/>
</dbReference>
<feature type="compositionally biased region" description="Polar residues" evidence="31">
    <location>
        <begin position="1142"/>
        <end position="1162"/>
    </location>
</feature>
<keyword evidence="13" id="KW-0597">Phosphoprotein</keyword>
<evidence type="ECO:0000256" key="19">
    <source>
        <dbReference type="ARBA" id="ARBA00022786"/>
    </source>
</evidence>
<dbReference type="InterPro" id="IPR008271">
    <property type="entry name" value="Ser/Thr_kinase_AS"/>
</dbReference>
<dbReference type="PROSITE" id="PS01159">
    <property type="entry name" value="WW_DOMAIN_1"/>
    <property type="match status" value="2"/>
</dbReference>
<dbReference type="CDD" id="cd14198">
    <property type="entry name" value="STKc_DRAK2"/>
    <property type="match status" value="1"/>
</dbReference>
<evidence type="ECO:0000256" key="2">
    <source>
        <dbReference type="ARBA" id="ARBA00004123"/>
    </source>
</evidence>
<evidence type="ECO:0000256" key="29">
    <source>
        <dbReference type="ARBA" id="ARBA00076111"/>
    </source>
</evidence>
<dbReference type="InterPro" id="IPR035983">
    <property type="entry name" value="Hect_E3_ubiquitin_ligase"/>
</dbReference>
<reference evidence="36 37" key="1">
    <citation type="submission" date="2020-12" db="EMBL/GenBank/DDBJ databases">
        <title>De novo assembly of Tibetan sheep genome.</title>
        <authorList>
            <person name="Li X."/>
        </authorList>
    </citation>
    <scope>NUCLEOTIDE SEQUENCE [LARGE SCALE GENOMIC DNA]</scope>
    <source>
        <tissue evidence="36">Heart</tissue>
    </source>
</reference>
<evidence type="ECO:0000256" key="3">
    <source>
        <dbReference type="ARBA" id="ARBA00004236"/>
    </source>
</evidence>
<dbReference type="Gene3D" id="3.30.200.20">
    <property type="entry name" value="Phosphorylase Kinase, domain 1"/>
    <property type="match status" value="1"/>
</dbReference>
<dbReference type="SMART" id="SM00456">
    <property type="entry name" value="WW"/>
    <property type="match status" value="2"/>
</dbReference>
<dbReference type="PANTHER" id="PTHR11254:SF127">
    <property type="entry name" value="E3 UBIQUITIN-PROTEIN LIGASE HECW2"/>
    <property type="match status" value="1"/>
</dbReference>
<dbReference type="SMART" id="SM00239">
    <property type="entry name" value="C2"/>
    <property type="match status" value="1"/>
</dbReference>
<evidence type="ECO:0000256" key="13">
    <source>
        <dbReference type="ARBA" id="ARBA00022553"/>
    </source>
</evidence>
<evidence type="ECO:0000256" key="5">
    <source>
        <dbReference type="ARBA" id="ARBA00004496"/>
    </source>
</evidence>
<accession>A0A836AN38</accession>
<feature type="compositionally biased region" description="Low complexity" evidence="31">
    <location>
        <begin position="725"/>
        <end position="738"/>
    </location>
</feature>
<dbReference type="FunFam" id="3.30.2160.10:FF:000005">
    <property type="entry name" value="E3 ubiquitin-protein ligase HECW2 isoform X1"/>
    <property type="match status" value="1"/>
</dbReference>
<keyword evidence="16" id="KW-0677">Repeat</keyword>
<proteinExistence type="inferred from homology"/>
<dbReference type="Pfam" id="PF00632">
    <property type="entry name" value="HECT"/>
    <property type="match status" value="1"/>
</dbReference>
<evidence type="ECO:0000259" key="32">
    <source>
        <dbReference type="PROSITE" id="PS50004"/>
    </source>
</evidence>
<dbReference type="InterPro" id="IPR035892">
    <property type="entry name" value="C2_domain_sf"/>
</dbReference>
<feature type="compositionally biased region" description="Basic residues" evidence="31">
    <location>
        <begin position="1012"/>
        <end position="1021"/>
    </location>
</feature>
<keyword evidence="20" id="KW-0067">ATP-binding</keyword>
<feature type="compositionally biased region" description="Low complexity" evidence="31">
    <location>
        <begin position="381"/>
        <end position="391"/>
    </location>
</feature>
<evidence type="ECO:0000256" key="27">
    <source>
        <dbReference type="ARBA" id="ARBA00062765"/>
    </source>
</evidence>
<evidence type="ECO:0000256" key="26">
    <source>
        <dbReference type="ARBA" id="ARBA00060827"/>
    </source>
</evidence>
<comment type="caution">
    <text evidence="36">The sequence shown here is derived from an EMBL/GenBank/DDBJ whole genome shotgun (WGS) entry which is preliminary data.</text>
</comment>
<dbReference type="PANTHER" id="PTHR11254">
    <property type="entry name" value="HECT DOMAIN UBIQUITIN-PROTEIN LIGASE"/>
    <property type="match status" value="1"/>
</dbReference>
<comment type="catalytic activity">
    <reaction evidence="24">
        <text>L-threonyl-[protein] + ATP = O-phospho-L-threonyl-[protein] + ADP + H(+)</text>
        <dbReference type="Rhea" id="RHEA:46608"/>
        <dbReference type="Rhea" id="RHEA-COMP:11060"/>
        <dbReference type="Rhea" id="RHEA-COMP:11605"/>
        <dbReference type="ChEBI" id="CHEBI:15378"/>
        <dbReference type="ChEBI" id="CHEBI:30013"/>
        <dbReference type="ChEBI" id="CHEBI:30616"/>
        <dbReference type="ChEBI" id="CHEBI:61977"/>
        <dbReference type="ChEBI" id="CHEBI:456216"/>
        <dbReference type="EC" id="2.7.11.1"/>
    </reaction>
</comment>
<keyword evidence="15" id="KW-0053">Apoptosis</keyword>
<dbReference type="InterPro" id="IPR037795">
    <property type="entry name" value="C2_HECW"/>
</dbReference>
<comment type="similarity">
    <text evidence="7">Belongs to the protein kinase superfamily. AGC Ser/Thr protein kinase family. PKC subfamily.</text>
</comment>
<keyword evidence="10" id="KW-1003">Cell membrane</keyword>
<feature type="domain" description="HECT" evidence="35">
    <location>
        <begin position="1218"/>
        <end position="1412"/>
    </location>
</feature>
<evidence type="ECO:0000256" key="15">
    <source>
        <dbReference type="ARBA" id="ARBA00022703"/>
    </source>
</evidence>
<dbReference type="Pfam" id="PF00069">
    <property type="entry name" value="Pkinase"/>
    <property type="match status" value="1"/>
</dbReference>
<dbReference type="Pfam" id="PF00397">
    <property type="entry name" value="WW"/>
    <property type="match status" value="1"/>
</dbReference>
<dbReference type="InterPro" id="IPR000569">
    <property type="entry name" value="HECT_dom"/>
</dbReference>
<dbReference type="FunFam" id="2.20.70.10:FF:000048">
    <property type="entry name" value="HECT, C2 and WW domain-containing E3 ubiquitin protein ligase 1"/>
    <property type="match status" value="1"/>
</dbReference>
<dbReference type="GO" id="GO:0005886">
    <property type="term" value="C:plasma membrane"/>
    <property type="evidence" value="ECO:0007669"/>
    <property type="project" value="UniProtKB-SubCell"/>
</dbReference>
<dbReference type="GO" id="GO:0005634">
    <property type="term" value="C:nucleus"/>
    <property type="evidence" value="ECO:0007669"/>
    <property type="project" value="UniProtKB-SubCell"/>
</dbReference>
<evidence type="ECO:0000256" key="16">
    <source>
        <dbReference type="ARBA" id="ARBA00022737"/>
    </source>
</evidence>
<dbReference type="PROSITE" id="PS50004">
    <property type="entry name" value="C2"/>
    <property type="match status" value="1"/>
</dbReference>
<feature type="domain" description="WW" evidence="34">
    <location>
        <begin position="788"/>
        <end position="821"/>
    </location>
</feature>
<evidence type="ECO:0000256" key="31">
    <source>
        <dbReference type="SAM" id="MobiDB-lite"/>
    </source>
</evidence>
<evidence type="ECO:0000256" key="14">
    <source>
        <dbReference type="ARBA" id="ARBA00022679"/>
    </source>
</evidence>
<feature type="domain" description="Protein kinase" evidence="33">
    <location>
        <begin position="1435"/>
        <end position="1695"/>
    </location>
</feature>
<dbReference type="EC" id="2.7.11.1" evidence="9"/>
<dbReference type="SUPFAM" id="SSF49562">
    <property type="entry name" value="C2 domain (Calcium/lipid-binding domain, CaLB)"/>
    <property type="match status" value="1"/>
</dbReference>
<dbReference type="GO" id="GO:0004674">
    <property type="term" value="F:protein serine/threonine kinase activity"/>
    <property type="evidence" value="ECO:0007669"/>
    <property type="project" value="UniProtKB-KW"/>
</dbReference>
<evidence type="ECO:0000256" key="9">
    <source>
        <dbReference type="ARBA" id="ARBA00012513"/>
    </source>
</evidence>
<feature type="region of interest" description="Disordered" evidence="31">
    <location>
        <begin position="323"/>
        <end position="397"/>
    </location>
</feature>
<dbReference type="FunFam" id="2.20.70.10:FF:000007">
    <property type="entry name" value="E3 ubiquitin-protein ligase HECW2 isoform X1"/>
    <property type="match status" value="1"/>
</dbReference>
<evidence type="ECO:0000256" key="25">
    <source>
        <dbReference type="ARBA" id="ARBA00048679"/>
    </source>
</evidence>
<keyword evidence="18" id="KW-0418">Kinase</keyword>
<dbReference type="Gene3D" id="2.60.40.150">
    <property type="entry name" value="C2 domain"/>
    <property type="match status" value="1"/>
</dbReference>
<feature type="compositionally biased region" description="Polar residues" evidence="31">
    <location>
        <begin position="578"/>
        <end position="595"/>
    </location>
</feature>
<dbReference type="PROSITE" id="PS50011">
    <property type="entry name" value="PROTEIN_KINASE_DOM"/>
    <property type="match status" value="1"/>
</dbReference>
<dbReference type="GO" id="GO:0061630">
    <property type="term" value="F:ubiquitin protein ligase activity"/>
    <property type="evidence" value="ECO:0007669"/>
    <property type="project" value="UniProtKB-EC"/>
</dbReference>
<evidence type="ECO:0000256" key="17">
    <source>
        <dbReference type="ARBA" id="ARBA00022741"/>
    </source>
</evidence>
<dbReference type="Pfam" id="PF16562">
    <property type="entry name" value="HECW_N"/>
    <property type="match status" value="1"/>
</dbReference>
<comment type="similarity">
    <text evidence="26">Belongs to the protein kinase superfamily. CAMK Ser/Thr protein kinase family. DAP kinase subfamily.</text>
</comment>
<evidence type="ECO:0000256" key="21">
    <source>
        <dbReference type="ARBA" id="ARBA00023054"/>
    </source>
</evidence>
<dbReference type="InterPro" id="IPR040524">
    <property type="entry name" value="HECW1_helix"/>
</dbReference>
<dbReference type="InterPro" id="IPR042763">
    <property type="entry name" value="ST17B_STKc"/>
</dbReference>
<dbReference type="EC" id="2.3.2.26" evidence="8"/>
<dbReference type="PROSITE" id="PS50020">
    <property type="entry name" value="WW_DOMAIN_2"/>
    <property type="match status" value="2"/>
</dbReference>
<comment type="subcellular location">
    <subcellularLocation>
        <location evidence="3">Cell membrane</location>
    </subcellularLocation>
    <subcellularLocation>
        <location evidence="5">Cytoplasm</location>
    </subcellularLocation>
    <subcellularLocation>
        <location evidence="4">Endoplasmic reticulum-Golgi intermediate compartment</location>
    </subcellularLocation>
    <subcellularLocation>
        <location evidence="2">Nucleus</location>
    </subcellularLocation>
</comment>
<comment type="catalytic activity">
    <reaction evidence="25">
        <text>L-seryl-[protein] + ATP = O-phospho-L-seryl-[protein] + ADP + H(+)</text>
        <dbReference type="Rhea" id="RHEA:17989"/>
        <dbReference type="Rhea" id="RHEA-COMP:9863"/>
        <dbReference type="Rhea" id="RHEA-COMP:11604"/>
        <dbReference type="ChEBI" id="CHEBI:15378"/>
        <dbReference type="ChEBI" id="CHEBI:29999"/>
        <dbReference type="ChEBI" id="CHEBI:30616"/>
        <dbReference type="ChEBI" id="CHEBI:83421"/>
        <dbReference type="ChEBI" id="CHEBI:456216"/>
        <dbReference type="EC" id="2.7.11.1"/>
    </reaction>
</comment>
<dbReference type="FunFam" id="1.10.510.10:FF:000422">
    <property type="entry name" value="serine/threonine-protein kinase 17B"/>
    <property type="match status" value="1"/>
</dbReference>
<dbReference type="FunFam" id="3.30.200.20:FF:000175">
    <property type="entry name" value="Serine/threonine-protein kinase 17B"/>
    <property type="match status" value="1"/>
</dbReference>
<evidence type="ECO:0000259" key="34">
    <source>
        <dbReference type="PROSITE" id="PS50020"/>
    </source>
</evidence>
<evidence type="ECO:0000313" key="37">
    <source>
        <dbReference type="Proteomes" id="UP000664991"/>
    </source>
</evidence>
<dbReference type="GO" id="GO:0048814">
    <property type="term" value="P:regulation of dendrite morphogenesis"/>
    <property type="evidence" value="ECO:0007669"/>
    <property type="project" value="TreeGrafter"/>
</dbReference>
<organism evidence="36 37">
    <name type="scientific">Ovis aries</name>
    <name type="common">Sheep</name>
    <dbReference type="NCBI Taxonomy" id="9940"/>
    <lineage>
        <taxon>Eukaryota</taxon>
        <taxon>Metazoa</taxon>
        <taxon>Chordata</taxon>
        <taxon>Craniata</taxon>
        <taxon>Vertebrata</taxon>
        <taxon>Euteleostomi</taxon>
        <taxon>Mammalia</taxon>
        <taxon>Eutheria</taxon>
        <taxon>Laurasiatheria</taxon>
        <taxon>Artiodactyla</taxon>
        <taxon>Ruminantia</taxon>
        <taxon>Pecora</taxon>
        <taxon>Bovidae</taxon>
        <taxon>Caprinae</taxon>
        <taxon>Ovis</taxon>
    </lineage>
</organism>
<feature type="compositionally biased region" description="Basic and acidic residues" evidence="31">
    <location>
        <begin position="1718"/>
        <end position="1728"/>
    </location>
</feature>
<dbReference type="InterPro" id="IPR050409">
    <property type="entry name" value="E3_ubiq-protein_ligase"/>
</dbReference>
<comment type="catalytic activity">
    <reaction evidence="1">
        <text>S-ubiquitinyl-[E2 ubiquitin-conjugating enzyme]-L-cysteine + [acceptor protein]-L-lysine = [E2 ubiquitin-conjugating enzyme]-L-cysteine + N(6)-ubiquitinyl-[acceptor protein]-L-lysine.</text>
        <dbReference type="EC" id="2.3.2.26"/>
    </reaction>
</comment>
<feature type="region of interest" description="Disordered" evidence="31">
    <location>
        <begin position="1706"/>
        <end position="1764"/>
    </location>
</feature>
<dbReference type="InterPro" id="IPR011009">
    <property type="entry name" value="Kinase-like_dom_sf"/>
</dbReference>
<dbReference type="Pfam" id="PF18436">
    <property type="entry name" value="HECW1_helix"/>
    <property type="match status" value="1"/>
</dbReference>
<dbReference type="SMART" id="SM00220">
    <property type="entry name" value="S_TKc"/>
    <property type="match status" value="1"/>
</dbReference>
<dbReference type="CDD" id="cd08691">
    <property type="entry name" value="C2_NEDL1-like"/>
    <property type="match status" value="1"/>
</dbReference>
<keyword evidence="21" id="KW-0175">Coiled coil</keyword>
<protein>
    <recommendedName>
        <fullName evidence="28">Serine/threonine-protein kinase 17B</fullName>
        <ecNumber evidence="8">2.3.2.26</ecNumber>
        <ecNumber evidence="9">2.7.11.1</ecNumber>
    </recommendedName>
    <alternativeName>
        <fullName evidence="29">DAP kinase-related apoptosis-inducing protein kinase 2</fullName>
    </alternativeName>
</protein>
<feature type="compositionally biased region" description="Polar residues" evidence="31">
    <location>
        <begin position="624"/>
        <end position="645"/>
    </location>
</feature>
<dbReference type="GO" id="GO:0016567">
    <property type="term" value="P:protein ubiquitination"/>
    <property type="evidence" value="ECO:0007669"/>
    <property type="project" value="UniProtKB-UniPathway"/>
</dbReference>
<dbReference type="Gene3D" id="2.60.40.2840">
    <property type="match status" value="1"/>
</dbReference>
<dbReference type="Gene3D" id="1.10.510.10">
    <property type="entry name" value="Transferase(Phosphotransferase) domain 1"/>
    <property type="match status" value="1"/>
</dbReference>
<dbReference type="EMBL" id="JAEMGP010000002">
    <property type="protein sequence ID" value="KAG5213933.1"/>
    <property type="molecule type" value="Genomic_DNA"/>
</dbReference>
<evidence type="ECO:0000256" key="6">
    <source>
        <dbReference type="ARBA" id="ARBA00004906"/>
    </source>
</evidence>
<keyword evidence="12" id="KW-0723">Serine/threonine-protein kinase</keyword>
<comment type="caution">
    <text evidence="30">Lacks conserved residue(s) required for the propagation of feature annotation.</text>
</comment>
<feature type="region of interest" description="Disordered" evidence="31">
    <location>
        <begin position="1005"/>
        <end position="1050"/>
    </location>
</feature>
<dbReference type="GO" id="GO:0035556">
    <property type="term" value="P:intracellular signal transduction"/>
    <property type="evidence" value="ECO:0007669"/>
    <property type="project" value="UniProtKB-ARBA"/>
</dbReference>
<dbReference type="FunFam" id="2.60.40.2840:FF:000001">
    <property type="entry name" value="E3 ubiquitin-protein ligase HECW2 isoform X1"/>
    <property type="match status" value="1"/>
</dbReference>
<dbReference type="SUPFAM" id="SSF51045">
    <property type="entry name" value="WW domain"/>
    <property type="match status" value="2"/>
</dbReference>
<feature type="region of interest" description="Disordered" evidence="31">
    <location>
        <begin position="445"/>
        <end position="748"/>
    </location>
</feature>
<feature type="domain" description="C2" evidence="32">
    <location>
        <begin position="149"/>
        <end position="283"/>
    </location>
</feature>